<keyword evidence="5" id="KW-1185">Reference proteome</keyword>
<dbReference type="GO" id="GO:0009002">
    <property type="term" value="F:serine-type D-Ala-D-Ala carboxypeptidase activity"/>
    <property type="evidence" value="ECO:0007669"/>
    <property type="project" value="UniProtKB-EC"/>
</dbReference>
<sequence>MRLTRRAVLGALMGTAAGAAFANAPTRSIRPEPRDPELARTFVKPVEALIDEIGLTGKVGFVVADAETGEVLEQRSPLLALPPASVTKAITACYALDALGPDHRFTTRIRATGPVVDGIVQGDIVLVGGGDPGLDTDALGDMARDLKAAGVSALTGKFRVSSGVLPTFASIDPRQPDHVGYNPSVSGLNLNYNRVHFQWKREQGDYTVSMDARAQRFSPAVSVARMRVVDRSMPVYTYSDAGGSDEWTVARPALGQGGSRWLPVRKPEAYVAEVFETLARSHGIALPRAEFTGAPPDGEDLVVRDSKPLDEILREMLLWSTNLTAEVAGLSATAARGVQPATLADSADEMSRWAHDALGAGHAALVDHSGLSDASRVSARDMVDALLAARRIGALPGLLKNMPMRDEAGNVMPDHPVTIRAKTGTLNFVSALAGYVSVAGGRDMVFAYFSADMDAREAAADSGDEIPAGARSWKGKSRLLQQKLIERWGTAFSA</sequence>
<dbReference type="PRINTS" id="PR00922">
    <property type="entry name" value="DADACBPTASE3"/>
</dbReference>
<keyword evidence="4" id="KW-0121">Carboxypeptidase</keyword>
<dbReference type="SUPFAM" id="SSF56601">
    <property type="entry name" value="beta-lactamase/transpeptidase-like"/>
    <property type="match status" value="1"/>
</dbReference>
<proteinExistence type="inferred from homology"/>
<accession>A0ABV7GL57</accession>
<dbReference type="Gene3D" id="3.40.710.10">
    <property type="entry name" value="DD-peptidase/beta-lactamase superfamily"/>
    <property type="match status" value="2"/>
</dbReference>
<name>A0ABV7GL57_9RHOB</name>
<organism evidence="4 5">
    <name type="scientific">Psychromarinibacter halotolerans</name>
    <dbReference type="NCBI Taxonomy" id="1775175"/>
    <lineage>
        <taxon>Bacteria</taxon>
        <taxon>Pseudomonadati</taxon>
        <taxon>Pseudomonadota</taxon>
        <taxon>Alphaproteobacteria</taxon>
        <taxon>Rhodobacterales</taxon>
        <taxon>Paracoccaceae</taxon>
        <taxon>Psychromarinibacter</taxon>
    </lineage>
</organism>
<dbReference type="Gene3D" id="3.50.80.20">
    <property type="entry name" value="D-Ala-D-Ala carboxypeptidase C, peptidase S13"/>
    <property type="match status" value="1"/>
</dbReference>
<dbReference type="EMBL" id="JBHRTB010000010">
    <property type="protein sequence ID" value="MFC3142323.1"/>
    <property type="molecule type" value="Genomic_DNA"/>
</dbReference>
<dbReference type="PANTHER" id="PTHR30023">
    <property type="entry name" value="D-ALANYL-D-ALANINE CARBOXYPEPTIDASE"/>
    <property type="match status" value="1"/>
</dbReference>
<dbReference type="InterPro" id="IPR012338">
    <property type="entry name" value="Beta-lactam/transpept-like"/>
</dbReference>
<dbReference type="InterPro" id="IPR006311">
    <property type="entry name" value="TAT_signal"/>
</dbReference>
<dbReference type="Proteomes" id="UP001595632">
    <property type="component" value="Unassembled WGS sequence"/>
</dbReference>
<comment type="similarity">
    <text evidence="1">Belongs to the peptidase S13 family.</text>
</comment>
<dbReference type="PANTHER" id="PTHR30023:SF0">
    <property type="entry name" value="PENICILLIN-SENSITIVE CARBOXYPEPTIDASE A"/>
    <property type="match status" value="1"/>
</dbReference>
<dbReference type="PROSITE" id="PS51318">
    <property type="entry name" value="TAT"/>
    <property type="match status" value="1"/>
</dbReference>
<reference evidence="5" key="1">
    <citation type="journal article" date="2019" name="Int. J. Syst. Evol. Microbiol.">
        <title>The Global Catalogue of Microorganisms (GCM) 10K type strain sequencing project: providing services to taxonomists for standard genome sequencing and annotation.</title>
        <authorList>
            <consortium name="The Broad Institute Genomics Platform"/>
            <consortium name="The Broad Institute Genome Sequencing Center for Infectious Disease"/>
            <person name="Wu L."/>
            <person name="Ma J."/>
        </authorList>
    </citation>
    <scope>NUCLEOTIDE SEQUENCE [LARGE SCALE GENOMIC DNA]</scope>
    <source>
        <strain evidence="5">KCTC 52366</strain>
    </source>
</reference>
<protein>
    <submittedName>
        <fullName evidence="4">D-alanyl-D-alanine carboxypeptidase/D-alanyl-D-alanine-endopeptidase</fullName>
        <ecNumber evidence="4">3.4.16.4</ecNumber>
    </submittedName>
</protein>
<keyword evidence="2 4" id="KW-0378">Hydrolase</keyword>
<feature type="chain" id="PRO_5047499490" evidence="3">
    <location>
        <begin position="23"/>
        <end position="494"/>
    </location>
</feature>
<evidence type="ECO:0000313" key="4">
    <source>
        <dbReference type="EMBL" id="MFC3142323.1"/>
    </source>
</evidence>
<evidence type="ECO:0000256" key="1">
    <source>
        <dbReference type="ARBA" id="ARBA00006096"/>
    </source>
</evidence>
<dbReference type="Pfam" id="PF02113">
    <property type="entry name" value="Peptidase_S13"/>
    <property type="match status" value="1"/>
</dbReference>
<dbReference type="InterPro" id="IPR000667">
    <property type="entry name" value="Peptidase_S13"/>
</dbReference>
<evidence type="ECO:0000256" key="2">
    <source>
        <dbReference type="ARBA" id="ARBA00022801"/>
    </source>
</evidence>
<dbReference type="RefSeq" id="WP_275634022.1">
    <property type="nucleotide sequence ID" value="NZ_JARGYD010000007.1"/>
</dbReference>
<evidence type="ECO:0000256" key="3">
    <source>
        <dbReference type="SAM" id="SignalP"/>
    </source>
</evidence>
<keyword evidence="4" id="KW-0645">Protease</keyword>
<evidence type="ECO:0000313" key="5">
    <source>
        <dbReference type="Proteomes" id="UP001595632"/>
    </source>
</evidence>
<dbReference type="NCBIfam" id="TIGR00666">
    <property type="entry name" value="PBP4"/>
    <property type="match status" value="1"/>
</dbReference>
<dbReference type="EC" id="3.4.16.4" evidence="4"/>
<feature type="signal peptide" evidence="3">
    <location>
        <begin position="1"/>
        <end position="22"/>
    </location>
</feature>
<comment type="caution">
    <text evidence="4">The sequence shown here is derived from an EMBL/GenBank/DDBJ whole genome shotgun (WGS) entry which is preliminary data.</text>
</comment>
<keyword evidence="3" id="KW-0732">Signal</keyword>
<gene>
    <name evidence="4" type="primary">dacB</name>
    <name evidence="4" type="ORF">ACFOGP_06360</name>
</gene>